<feature type="transmembrane region" description="Helical" evidence="4">
    <location>
        <begin position="136"/>
        <end position="156"/>
    </location>
</feature>
<dbReference type="KEGG" id="goe:100907279"/>
<feature type="transmembrane region" description="Helical" evidence="4">
    <location>
        <begin position="12"/>
        <end position="30"/>
    </location>
</feature>
<dbReference type="InterPro" id="IPR011701">
    <property type="entry name" value="MFS"/>
</dbReference>
<feature type="transmembrane region" description="Helical" evidence="4">
    <location>
        <begin position="300"/>
        <end position="322"/>
    </location>
</feature>
<keyword evidence="2 4" id="KW-1133">Transmembrane helix</keyword>
<feature type="transmembrane region" description="Helical" evidence="4">
    <location>
        <begin position="328"/>
        <end position="349"/>
    </location>
</feature>
<evidence type="ECO:0000256" key="2">
    <source>
        <dbReference type="ARBA" id="ARBA00022989"/>
    </source>
</evidence>
<feature type="transmembrane region" description="Helical" evidence="4">
    <location>
        <begin position="274"/>
        <end position="293"/>
    </location>
</feature>
<organism evidence="5 6">
    <name type="scientific">Galendromus occidentalis</name>
    <name type="common">western predatory mite</name>
    <dbReference type="NCBI Taxonomy" id="34638"/>
    <lineage>
        <taxon>Eukaryota</taxon>
        <taxon>Metazoa</taxon>
        <taxon>Ecdysozoa</taxon>
        <taxon>Arthropoda</taxon>
        <taxon>Chelicerata</taxon>
        <taxon>Arachnida</taxon>
        <taxon>Acari</taxon>
        <taxon>Parasitiformes</taxon>
        <taxon>Mesostigmata</taxon>
        <taxon>Gamasina</taxon>
        <taxon>Phytoseioidea</taxon>
        <taxon>Phytoseiidae</taxon>
        <taxon>Typhlodrominae</taxon>
        <taxon>Galendromus</taxon>
    </lineage>
</organism>
<evidence type="ECO:0000256" key="3">
    <source>
        <dbReference type="ARBA" id="ARBA00023136"/>
    </source>
</evidence>
<dbReference type="Pfam" id="PF07690">
    <property type="entry name" value="MFS_1"/>
    <property type="match status" value="1"/>
</dbReference>
<evidence type="ECO:0000313" key="5">
    <source>
        <dbReference type="Proteomes" id="UP000694867"/>
    </source>
</evidence>
<gene>
    <name evidence="6" type="primary">LOC100907279</name>
</gene>
<feature type="transmembrane region" description="Helical" evidence="4">
    <location>
        <begin position="233"/>
        <end position="262"/>
    </location>
</feature>
<dbReference type="SUPFAM" id="SSF103473">
    <property type="entry name" value="MFS general substrate transporter"/>
    <property type="match status" value="1"/>
</dbReference>
<keyword evidence="1 4" id="KW-0812">Transmembrane</keyword>
<dbReference type="PANTHER" id="PTHR23121">
    <property type="entry name" value="SODIUM-DEPENDENT GLUCOSE TRANSPORTER 1"/>
    <property type="match status" value="1"/>
</dbReference>
<feature type="transmembrane region" description="Helical" evidence="4">
    <location>
        <begin position="361"/>
        <end position="383"/>
    </location>
</feature>
<dbReference type="GO" id="GO:0022857">
    <property type="term" value="F:transmembrane transporter activity"/>
    <property type="evidence" value="ECO:0007669"/>
    <property type="project" value="InterPro"/>
</dbReference>
<keyword evidence="6" id="KW-0813">Transport</keyword>
<feature type="transmembrane region" description="Helical" evidence="4">
    <location>
        <begin position="389"/>
        <end position="412"/>
    </location>
</feature>
<dbReference type="Proteomes" id="UP000694867">
    <property type="component" value="Unplaced"/>
</dbReference>
<dbReference type="Gene3D" id="1.20.1250.20">
    <property type="entry name" value="MFS general substrate transporter like domains"/>
    <property type="match status" value="1"/>
</dbReference>
<feature type="transmembrane region" description="Helical" evidence="4">
    <location>
        <begin position="176"/>
        <end position="198"/>
    </location>
</feature>
<dbReference type="RefSeq" id="XP_003742808.1">
    <property type="nucleotide sequence ID" value="XM_003742760.2"/>
</dbReference>
<dbReference type="AlphaFoldDB" id="A0AAJ6QSY4"/>
<evidence type="ECO:0000313" key="6">
    <source>
        <dbReference type="RefSeq" id="XP_003742808.1"/>
    </source>
</evidence>
<proteinExistence type="predicted"/>
<protein>
    <submittedName>
        <fullName evidence="6">Sodium-dependent glucose transporter 1A</fullName>
    </submittedName>
</protein>
<feature type="transmembrane region" description="Helical" evidence="4">
    <location>
        <begin position="98"/>
        <end position="115"/>
    </location>
</feature>
<evidence type="ECO:0000256" key="1">
    <source>
        <dbReference type="ARBA" id="ARBA00022692"/>
    </source>
</evidence>
<keyword evidence="5" id="KW-1185">Reference proteome</keyword>
<sequence>MPSTRRTKQIQVGLLSCGNICMGLVNGIIGPTLLDLAEIYGVHLDQVSHLYTSRSVGFLIGSVLESFAVNERNSEIVLIGSIVLEGISMLLYPAVPYLWLAHAAAVVNGAMWVIFESCANVRLANLWEKPTLAMQIFHVGYGFATFVIPFLAEPFLSKTHLFAPGGNPDVGASRISIPYAGIAACCAIVAIGMTIFFCSEASSRKSKSIEKNFAVPETVAEESRESRLKASEILLVILLAVFLLMFECNVMSFTGMITPFVIHSDLHLDKSAGAYLGGVIRSTFFAGLLLLVIAHRIPLWIVLTMSLSTLMLSSTIFAFFVLESPAMIWISAAGIGLGLSALFGTGIVWTCQYVALKHWHMAVSMLSMCIGNLAPAFLVAPWIETHPMVLAYLVLGLSALLCMTFATMLFVVRNKKKLVLE</sequence>
<name>A0AAJ6QSY4_9ACAR</name>
<dbReference type="InterPro" id="IPR036259">
    <property type="entry name" value="MFS_trans_sf"/>
</dbReference>
<keyword evidence="3 4" id="KW-0472">Membrane</keyword>
<reference evidence="6" key="1">
    <citation type="submission" date="2025-08" db="UniProtKB">
        <authorList>
            <consortium name="RefSeq"/>
        </authorList>
    </citation>
    <scope>IDENTIFICATION</scope>
</reference>
<dbReference type="PANTHER" id="PTHR23121:SF9">
    <property type="entry name" value="SODIUM-DEPENDENT GLUCOSE TRANSPORTER 1"/>
    <property type="match status" value="1"/>
</dbReference>
<dbReference type="GeneID" id="100907279"/>
<accession>A0AAJ6QSY4</accession>
<evidence type="ECO:0000256" key="4">
    <source>
        <dbReference type="SAM" id="Phobius"/>
    </source>
</evidence>
<keyword evidence="6" id="KW-0762">Sugar transport</keyword>